<reference evidence="7" key="1">
    <citation type="submission" date="2020-10" db="EMBL/GenBank/DDBJ databases">
        <authorList>
            <person name="Abbas A."/>
            <person name="Razzaq R."/>
            <person name="Waqas M."/>
            <person name="Abbas N."/>
            <person name="Nielsen T.K."/>
            <person name="Hansen L.H."/>
            <person name="Hussain S."/>
            <person name="Shahid M."/>
        </authorList>
    </citation>
    <scope>NUCLEOTIDE SEQUENCE</scope>
    <source>
        <strain evidence="7">S14</strain>
    </source>
</reference>
<dbReference type="InterPro" id="IPR020845">
    <property type="entry name" value="AMP-binding_CS"/>
</dbReference>
<evidence type="ECO:0000256" key="1">
    <source>
        <dbReference type="ARBA" id="ARBA00006432"/>
    </source>
</evidence>
<evidence type="ECO:0000256" key="3">
    <source>
        <dbReference type="ARBA" id="ARBA00022741"/>
    </source>
</evidence>
<dbReference type="Gene3D" id="3.30.300.30">
    <property type="match status" value="1"/>
</dbReference>
<proteinExistence type="inferred from homology"/>
<dbReference type="NCBIfam" id="NF006134">
    <property type="entry name" value="PRK08279.1"/>
    <property type="match status" value="1"/>
</dbReference>
<dbReference type="Pfam" id="PF00501">
    <property type="entry name" value="AMP-binding"/>
    <property type="match status" value="1"/>
</dbReference>
<dbReference type="InterPro" id="IPR000873">
    <property type="entry name" value="AMP-dep_synth/lig_dom"/>
</dbReference>
<dbReference type="PROSITE" id="PS00455">
    <property type="entry name" value="AMP_BINDING"/>
    <property type="match status" value="1"/>
</dbReference>
<dbReference type="Proteomes" id="UP001181622">
    <property type="component" value="Unassembled WGS sequence"/>
</dbReference>
<comment type="caution">
    <text evidence="7">The sequence shown here is derived from an EMBL/GenBank/DDBJ whole genome shotgun (WGS) entry which is preliminary data.</text>
</comment>
<evidence type="ECO:0000256" key="4">
    <source>
        <dbReference type="ARBA" id="ARBA00022840"/>
    </source>
</evidence>
<comment type="similarity">
    <text evidence="1">Belongs to the ATP-dependent AMP-binding enzyme family.</text>
</comment>
<dbReference type="PANTHER" id="PTHR43107:SF15">
    <property type="entry name" value="FATTY ACID TRANSPORT PROTEIN 3, ISOFORM A"/>
    <property type="match status" value="1"/>
</dbReference>
<keyword evidence="4" id="KW-0067">ATP-binding</keyword>
<keyword evidence="2" id="KW-0436">Ligase</keyword>
<keyword evidence="8" id="KW-1185">Reference proteome</keyword>
<accession>A0ABU1DF81</accession>
<feature type="domain" description="AMP-dependent synthetase/ligase" evidence="5">
    <location>
        <begin position="40"/>
        <end position="360"/>
    </location>
</feature>
<evidence type="ECO:0000256" key="2">
    <source>
        <dbReference type="ARBA" id="ARBA00022598"/>
    </source>
</evidence>
<name>A0ABU1DF81_9HYPH</name>
<dbReference type="Pfam" id="PF13193">
    <property type="entry name" value="AMP-binding_C"/>
    <property type="match status" value="1"/>
</dbReference>
<evidence type="ECO:0000259" key="6">
    <source>
        <dbReference type="Pfam" id="PF13193"/>
    </source>
</evidence>
<dbReference type="EMBL" id="JADBEO010000015">
    <property type="protein sequence ID" value="MDR4306759.1"/>
    <property type="molecule type" value="Genomic_DNA"/>
</dbReference>
<gene>
    <name evidence="7" type="ORF">IHQ68_09020</name>
</gene>
<organism evidence="7 8">
    <name type="scientific">Chelatococcus sambhunathii</name>
    <dbReference type="NCBI Taxonomy" id="363953"/>
    <lineage>
        <taxon>Bacteria</taxon>
        <taxon>Pseudomonadati</taxon>
        <taxon>Pseudomonadota</taxon>
        <taxon>Alphaproteobacteria</taxon>
        <taxon>Hyphomicrobiales</taxon>
        <taxon>Chelatococcaceae</taxon>
        <taxon>Chelatococcus</taxon>
    </lineage>
</organism>
<dbReference type="SUPFAM" id="SSF56801">
    <property type="entry name" value="Acetyl-CoA synthetase-like"/>
    <property type="match status" value="1"/>
</dbReference>
<keyword evidence="3" id="KW-0547">Nucleotide-binding</keyword>
<dbReference type="RefSeq" id="WP_309390939.1">
    <property type="nucleotide sequence ID" value="NZ_JADBEO010000015.1"/>
</dbReference>
<dbReference type="InterPro" id="IPR045851">
    <property type="entry name" value="AMP-bd_C_sf"/>
</dbReference>
<feature type="domain" description="AMP-binding enzyme C-terminal" evidence="6">
    <location>
        <begin position="477"/>
        <end position="552"/>
    </location>
</feature>
<sequence>MPSRIARELRCLAGALRALRATMPIGRDRTRVFPHVVAELAERFGPRTALISARETFTYAELNGRANAYARWAKANGIGKGDTVALLMANRPEYLAIWIGVIRVGGAVALLNTNLRGAPLAYNVSIVEPKLVVVGAEHEGAYASAVPFLSCEPRPAAWRHGPGVEDWPRVDEAVATLSQEALSPEDLPEITIEDRALYIYTSGTTGMPKAANINHYRLMAITHGFYGVMGIRPSDRMYDCLPMYHTAGGLIAAGSPLIAGASVVIREKFQASRFWDDVVETGSTLAQYIGELCRYLVHSPECEAETRHGLRLICGNGLRPDVWPEFQRRFRIPTILEWYAATEGNVALFNFDGTPGAIGRIPWYMKRKFPVKVVRFDVEAGEPARGPDGFCIECGPEEAGEAIGLILNDPKKPSARYEGYADPEATKRKVLEDAFQRGDRWFRTGDLMRRDADGYFYFVDRIGDTFRWRGENVATSEVSEAISVFPGVKDVTVYGVAAPGYDGRAGMALIVPQDGGVDLEGLHAHVEASLPAFARPVFLRLGRELDVTGTFKPRKMDLVREGADPRAVADALFIAHPVERRYVPLGAQMWEDVAAKRLRL</sequence>
<dbReference type="InterPro" id="IPR025110">
    <property type="entry name" value="AMP-bd_C"/>
</dbReference>
<evidence type="ECO:0000259" key="5">
    <source>
        <dbReference type="Pfam" id="PF00501"/>
    </source>
</evidence>
<dbReference type="Gene3D" id="3.40.50.12780">
    <property type="entry name" value="N-terminal domain of ligase-like"/>
    <property type="match status" value="1"/>
</dbReference>
<evidence type="ECO:0000313" key="7">
    <source>
        <dbReference type="EMBL" id="MDR4306759.1"/>
    </source>
</evidence>
<evidence type="ECO:0000313" key="8">
    <source>
        <dbReference type="Proteomes" id="UP001181622"/>
    </source>
</evidence>
<dbReference type="PANTHER" id="PTHR43107">
    <property type="entry name" value="LONG-CHAIN FATTY ACID TRANSPORT PROTEIN"/>
    <property type="match status" value="1"/>
</dbReference>
<dbReference type="InterPro" id="IPR042099">
    <property type="entry name" value="ANL_N_sf"/>
</dbReference>
<protein>
    <submittedName>
        <fullName evidence="7">Long-chain-acyl-CoA synthetase</fullName>
    </submittedName>
</protein>